<dbReference type="Pfam" id="PF13679">
    <property type="entry name" value="Methyltransf_32"/>
    <property type="match status" value="1"/>
</dbReference>
<protein>
    <submittedName>
        <fullName evidence="2">SAM-dependent methyltransferases</fullName>
    </submittedName>
</protein>
<dbReference type="InterPro" id="IPR025714">
    <property type="entry name" value="Methyltranfer_dom"/>
</dbReference>
<dbReference type="PANTHER" id="PTHR13369:SF0">
    <property type="entry name" value="GLUTATHIONE S-TRANSFERASE C-TERMINAL DOMAIN-CONTAINING PROTEIN"/>
    <property type="match status" value="1"/>
</dbReference>
<name>A0A3B0ZA46_9ZZZZ</name>
<evidence type="ECO:0000313" key="2">
    <source>
        <dbReference type="EMBL" id="VAW90278.1"/>
    </source>
</evidence>
<keyword evidence="2" id="KW-0489">Methyltransferase</keyword>
<dbReference type="EMBL" id="UOFP01000316">
    <property type="protein sequence ID" value="VAW90278.1"/>
    <property type="molecule type" value="Genomic_DNA"/>
</dbReference>
<dbReference type="PANTHER" id="PTHR13369">
    <property type="match status" value="1"/>
</dbReference>
<proteinExistence type="predicted"/>
<evidence type="ECO:0000259" key="1">
    <source>
        <dbReference type="Pfam" id="PF13679"/>
    </source>
</evidence>
<reference evidence="2" key="1">
    <citation type="submission" date="2018-06" db="EMBL/GenBank/DDBJ databases">
        <authorList>
            <person name="Zhirakovskaya E."/>
        </authorList>
    </citation>
    <scope>NUCLEOTIDE SEQUENCE</scope>
</reference>
<keyword evidence="2" id="KW-0808">Transferase</keyword>
<sequence>MNALSSYYQQKLPQLDRLLSDYQWLWHPQPFKQSRPAWCERLPGLTEQLLRLSDDELALMQGDQRALLALLLPYLPELSDITSLTAVAEAEVCALKPLNPRFHSAIPGRKWQQIQAFSAAVGKVEHPVLEWCGGKGHLGRLMAVQWQQPVTTLEWDAQLCAAGEQLAQRSGVDQHFKIINVLAPLPEGLMQQQHAIALHACGELHCTLIRQAVAHQLPAFDLAPCCYYRTHEKSYSPFTDGLTLQLDHNALRLAVTGVATASRRELKWRDREMVWKLAYELILQQQLGLPYQPIKPFNKQWLREDFAYFCQQLAQRDGHKLPDNIDWQHYQTEGQQRQRESMRLSLPRFAFRRAIEMWLVLDMACYLELNGYNVQISCFCDSALTPRNLLLSVRRG</sequence>
<dbReference type="GO" id="GO:0008168">
    <property type="term" value="F:methyltransferase activity"/>
    <property type="evidence" value="ECO:0007669"/>
    <property type="project" value="UniProtKB-KW"/>
</dbReference>
<dbReference type="GO" id="GO:0032259">
    <property type="term" value="P:methylation"/>
    <property type="evidence" value="ECO:0007669"/>
    <property type="project" value="UniProtKB-KW"/>
</dbReference>
<feature type="domain" description="Methyltransferase" evidence="1">
    <location>
        <begin position="109"/>
        <end position="229"/>
    </location>
</feature>
<organism evidence="2">
    <name type="scientific">hydrothermal vent metagenome</name>
    <dbReference type="NCBI Taxonomy" id="652676"/>
    <lineage>
        <taxon>unclassified sequences</taxon>
        <taxon>metagenomes</taxon>
        <taxon>ecological metagenomes</taxon>
    </lineage>
</organism>
<dbReference type="AlphaFoldDB" id="A0A3B0ZA46"/>
<gene>
    <name evidence="2" type="ORF">MNBD_GAMMA18-2331</name>
</gene>
<accession>A0A3B0ZA46</accession>